<evidence type="ECO:0000313" key="2">
    <source>
        <dbReference type="EMBL" id="CAG9794254.1"/>
    </source>
</evidence>
<gene>
    <name evidence="2" type="ORF">DIATSA_LOCUS11648</name>
</gene>
<evidence type="ECO:0000313" key="3">
    <source>
        <dbReference type="Proteomes" id="UP001153714"/>
    </source>
</evidence>
<organism evidence="2 3">
    <name type="scientific">Diatraea saccharalis</name>
    <name type="common">sugarcane borer</name>
    <dbReference type="NCBI Taxonomy" id="40085"/>
    <lineage>
        <taxon>Eukaryota</taxon>
        <taxon>Metazoa</taxon>
        <taxon>Ecdysozoa</taxon>
        <taxon>Arthropoda</taxon>
        <taxon>Hexapoda</taxon>
        <taxon>Insecta</taxon>
        <taxon>Pterygota</taxon>
        <taxon>Neoptera</taxon>
        <taxon>Endopterygota</taxon>
        <taxon>Lepidoptera</taxon>
        <taxon>Glossata</taxon>
        <taxon>Ditrysia</taxon>
        <taxon>Pyraloidea</taxon>
        <taxon>Crambidae</taxon>
        <taxon>Crambinae</taxon>
        <taxon>Diatraea</taxon>
    </lineage>
</organism>
<dbReference type="OrthoDB" id="8035982at2759"/>
<protein>
    <submittedName>
        <fullName evidence="2">Uncharacterized protein</fullName>
    </submittedName>
</protein>
<proteinExistence type="predicted"/>
<feature type="region of interest" description="Disordered" evidence="1">
    <location>
        <begin position="873"/>
        <end position="909"/>
    </location>
</feature>
<keyword evidence="3" id="KW-1185">Reference proteome</keyword>
<feature type="compositionally biased region" description="Basic and acidic residues" evidence="1">
    <location>
        <begin position="64"/>
        <end position="75"/>
    </location>
</feature>
<dbReference type="Proteomes" id="UP001153714">
    <property type="component" value="Chromosome 6"/>
</dbReference>
<feature type="region of interest" description="Disordered" evidence="1">
    <location>
        <begin position="56"/>
        <end position="75"/>
    </location>
</feature>
<reference evidence="2" key="1">
    <citation type="submission" date="2021-12" db="EMBL/GenBank/DDBJ databases">
        <authorList>
            <person name="King R."/>
        </authorList>
    </citation>
    <scope>NUCLEOTIDE SEQUENCE</scope>
</reference>
<accession>A0A9N9RDP0</accession>
<dbReference type="AlphaFoldDB" id="A0A9N9RDP0"/>
<reference evidence="2" key="2">
    <citation type="submission" date="2022-10" db="EMBL/GenBank/DDBJ databases">
        <authorList>
            <consortium name="ENA_rothamsted_submissions"/>
            <consortium name="culmorum"/>
            <person name="King R."/>
        </authorList>
    </citation>
    <scope>NUCLEOTIDE SEQUENCE</scope>
</reference>
<sequence length="1095" mass="125889">MITENINSGGVDRIKINGTLKNSKIKRFVNGTEEPTGFVIEHKQIVVQYKPNDNMRKVPKCSHAPKESKSHEKQMKHPFYKNTQKLDELLDHLLDRNLPELMADPFGVDTLFNKDKEKFNEREHNEFLTEKHYDPPEVLVSEIKKDKEETSKDFLDTFKTSGQLDTKIFDFKTTTKKRLKATTHIPSYFNVLLSVTTGKPFQKKSENINMFNALPSLPQLRKLMQVNEDDEEGLGYEDLNEVLADESDTHDEREEGQERRKRMEENAMNTQNHPVHHSPSLINPNWKGPMPLYPDELISMIKQAAIQNLNLNNFNKIKIPESKDVAEVEDTVNLNDMEYIENYSDKKHERLAKMAQAYSDYGVLDGKKASVGKNQITMKPKHIKKSVARNKSWKHSLFGRPKKGTSFEGFRFEMKPSTPSDKNEPLEFLKTIGKHVKFEHANTLGTQYAKSDSEPASADFTIYSIHGRNSFESHTRKSNKYNEDNVVSFSGRFSKRNSRNLLFVNVMDDEKNETDLDFHEALNKTNGSYKSEKDFLKAVLHINSENMKNNSQNYSTDLSDLFMTVSNWFTALAETAFDLKPNKVEPIENNFDIMKFNATGQNTNTGVKEKRYTNVFHPNYGYNVIANISHRSRLLMSIDDFNQNNAFYATTELNNVESSSSAKQNNLKFSTAVVSTITGSAKSTTYNFTTLNDVTETASVTNKPSIYDNKTIVKRDANEVSNLIFWNDMYDDEYGVKLDPIENAMKSKRLKTRGLNLVKKSGNWIQDKVKSIASNIRGDVRRTTAKDVACSRSLRSPIFHGSADSQKFSTHKHFRKRNTYEDEDRSSDNSFENLTLKMKKVCKEAAKAVQNTRHINRLPPDLEEFLEWLTSANSEKSDTRSSRTGGSHYEDIELPSYPTPTSEREDVHPDARSDCLGTIHAVEDLMQQYDEMSDDDKSKMTGVRQYLENQLQFLHKQLSSYEDNKTPYLYQDQSPFRFKRYVSPIRKNKISKHGLHNNRYKRKFLKNFGKKHTKTTASVYDGLPTEEQYRSSAKPEGDEAVVSRSDINKIGNPKKRNLKDVYYKALNDARKFTTSKSVQSNTLDGFDKANIVRID</sequence>
<dbReference type="EMBL" id="OU893337">
    <property type="protein sequence ID" value="CAG9794254.1"/>
    <property type="molecule type" value="Genomic_DNA"/>
</dbReference>
<evidence type="ECO:0000256" key="1">
    <source>
        <dbReference type="SAM" id="MobiDB-lite"/>
    </source>
</evidence>
<name>A0A9N9RDP0_9NEOP</name>